<organism evidence="1">
    <name type="scientific">metagenome</name>
    <dbReference type="NCBI Taxonomy" id="256318"/>
    <lineage>
        <taxon>unclassified sequences</taxon>
        <taxon>metagenomes</taxon>
    </lineage>
</organism>
<gene>
    <name evidence="1" type="ORF">DF3PB_220016</name>
</gene>
<sequence>MSPRVDITVDLLAGPDHAVSFELCCEHFELNVSVPHGQLKQLELAPTREWQAGSVRAGTCAGASVFWAAGQPGYIAIMVGHDDEIWGFSVSIPIIAFTAALSQAKSLVRVSSET</sequence>
<proteinExistence type="predicted"/>
<protein>
    <submittedName>
        <fullName evidence="1">Uncharacterized protein</fullName>
    </submittedName>
</protein>
<dbReference type="EMBL" id="UIDG01000135">
    <property type="protein sequence ID" value="SUS05879.1"/>
    <property type="molecule type" value="Genomic_DNA"/>
</dbReference>
<name>A0A380TBT2_9ZZZZ</name>
<dbReference type="AlphaFoldDB" id="A0A380TBT2"/>
<evidence type="ECO:0000313" key="1">
    <source>
        <dbReference type="EMBL" id="SUS05879.1"/>
    </source>
</evidence>
<accession>A0A380TBT2</accession>
<reference evidence="1" key="1">
    <citation type="submission" date="2018-07" db="EMBL/GenBank/DDBJ databases">
        <authorList>
            <person name="Quirk P.G."/>
            <person name="Krulwich T.A."/>
        </authorList>
    </citation>
    <scope>NUCLEOTIDE SEQUENCE</scope>
</reference>